<proteinExistence type="predicted"/>
<accession>A0A1A8VPL8</accession>
<evidence type="ECO:0008006" key="3">
    <source>
        <dbReference type="Google" id="ProtNLM"/>
    </source>
</evidence>
<protein>
    <recommendedName>
        <fullName evidence="3">PIR Superfamily Protein</fullName>
    </recommendedName>
</protein>
<dbReference type="EMBL" id="FLQU01000214">
    <property type="protein sequence ID" value="SBS82483.1"/>
    <property type="molecule type" value="Genomic_DNA"/>
</dbReference>
<gene>
    <name evidence="1" type="ORF">POVCU2_0015550</name>
</gene>
<organism evidence="1 2">
    <name type="scientific">Plasmodium ovale curtisi</name>
    <dbReference type="NCBI Taxonomy" id="864141"/>
    <lineage>
        <taxon>Eukaryota</taxon>
        <taxon>Sar</taxon>
        <taxon>Alveolata</taxon>
        <taxon>Apicomplexa</taxon>
        <taxon>Aconoidasida</taxon>
        <taxon>Haemosporida</taxon>
        <taxon>Plasmodiidae</taxon>
        <taxon>Plasmodium</taxon>
        <taxon>Plasmodium (Plasmodium)</taxon>
    </lineage>
</organism>
<evidence type="ECO:0000313" key="2">
    <source>
        <dbReference type="Proteomes" id="UP000078560"/>
    </source>
</evidence>
<dbReference type="AlphaFoldDB" id="A0A1A8VPL8"/>
<sequence length="111" mass="13126">MVQSAMSAKNLEDYIQQTEHYKSCYNSKKIISIINEKLKIIFLEIQDTYSNDDALKCCGIVNYYFDLLYSIVISPDIHFNDIPNNLIGKIEEKWNEIPKYREINKCKEEIH</sequence>
<reference evidence="2" key="1">
    <citation type="submission" date="2016-05" db="EMBL/GenBank/DDBJ databases">
        <authorList>
            <person name="Naeem Raeece"/>
        </authorList>
    </citation>
    <scope>NUCLEOTIDE SEQUENCE [LARGE SCALE GENOMIC DNA]</scope>
</reference>
<dbReference type="Proteomes" id="UP000078560">
    <property type="component" value="Unassembled WGS sequence"/>
</dbReference>
<name>A0A1A8VPL8_PLAOA</name>
<evidence type="ECO:0000313" key="1">
    <source>
        <dbReference type="EMBL" id="SBS82483.1"/>
    </source>
</evidence>